<comment type="subcellular location">
    <subcellularLocation>
        <location evidence="1">Membrane</location>
        <topology evidence="1">Multi-pass membrane protein</topology>
    </subcellularLocation>
</comment>
<dbReference type="GO" id="GO:0004984">
    <property type="term" value="F:olfactory receptor activity"/>
    <property type="evidence" value="ECO:0007669"/>
    <property type="project" value="InterPro"/>
</dbReference>
<evidence type="ECO:0000256" key="7">
    <source>
        <dbReference type="ARBA" id="ARBA00023224"/>
    </source>
</evidence>
<evidence type="ECO:0000256" key="6">
    <source>
        <dbReference type="ARBA" id="ARBA00023170"/>
    </source>
</evidence>
<evidence type="ECO:0000256" key="4">
    <source>
        <dbReference type="ARBA" id="ARBA00023040"/>
    </source>
</evidence>
<dbReference type="InterPro" id="IPR000725">
    <property type="entry name" value="Olfact_rcpt"/>
</dbReference>
<keyword evidence="3" id="KW-1133">Transmembrane helix</keyword>
<accession>A0AA41MQ25</accession>
<dbReference type="GO" id="GO:0004930">
    <property type="term" value="F:G protein-coupled receptor activity"/>
    <property type="evidence" value="ECO:0007669"/>
    <property type="project" value="UniProtKB-KW"/>
</dbReference>
<sequence length="66" mass="7330">MPKLLQSMQSQVASIPYAGCVIQIHFLLFFGDLASFLLIAMAYDHNVAICFPLHYTTIMRPISGSP</sequence>
<dbReference type="Pfam" id="PF13853">
    <property type="entry name" value="7tm_4"/>
    <property type="match status" value="1"/>
</dbReference>
<evidence type="ECO:0000256" key="5">
    <source>
        <dbReference type="ARBA" id="ARBA00023136"/>
    </source>
</evidence>
<evidence type="ECO:0000256" key="2">
    <source>
        <dbReference type="ARBA" id="ARBA00022692"/>
    </source>
</evidence>
<evidence type="ECO:0000313" key="10">
    <source>
        <dbReference type="Proteomes" id="UP001166674"/>
    </source>
</evidence>
<gene>
    <name evidence="9" type="ORF">SUZIE_135845</name>
</gene>
<keyword evidence="4" id="KW-0297">G-protein coupled receptor</keyword>
<dbReference type="SUPFAM" id="SSF81321">
    <property type="entry name" value="Family A G protein-coupled receptor-like"/>
    <property type="match status" value="1"/>
</dbReference>
<reference evidence="9" key="1">
    <citation type="submission" date="2020-03" db="EMBL/GenBank/DDBJ databases">
        <title>Studies in the Genomics of Life Span.</title>
        <authorList>
            <person name="Glass D."/>
        </authorList>
    </citation>
    <scope>NUCLEOTIDE SEQUENCE</scope>
    <source>
        <strain evidence="9">SUZIE</strain>
        <tissue evidence="9">Muscle</tissue>
    </source>
</reference>
<dbReference type="InterPro" id="IPR017452">
    <property type="entry name" value="GPCR_Rhodpsn_7TM"/>
</dbReference>
<keyword evidence="10" id="KW-1185">Reference proteome</keyword>
<dbReference type="GO" id="GO:0016020">
    <property type="term" value="C:membrane"/>
    <property type="evidence" value="ECO:0007669"/>
    <property type="project" value="UniProtKB-SubCell"/>
</dbReference>
<organism evidence="9 10">
    <name type="scientific">Sciurus carolinensis</name>
    <name type="common">Eastern gray squirrel</name>
    <dbReference type="NCBI Taxonomy" id="30640"/>
    <lineage>
        <taxon>Eukaryota</taxon>
        <taxon>Metazoa</taxon>
        <taxon>Chordata</taxon>
        <taxon>Craniata</taxon>
        <taxon>Vertebrata</taxon>
        <taxon>Euteleostomi</taxon>
        <taxon>Mammalia</taxon>
        <taxon>Eutheria</taxon>
        <taxon>Euarchontoglires</taxon>
        <taxon>Glires</taxon>
        <taxon>Rodentia</taxon>
        <taxon>Sciuromorpha</taxon>
        <taxon>Sciuridae</taxon>
        <taxon>Sciurinae</taxon>
        <taxon>Sciurini</taxon>
        <taxon>Sciurus</taxon>
    </lineage>
</organism>
<dbReference type="AlphaFoldDB" id="A0AA41MQ25"/>
<protein>
    <submittedName>
        <fullName evidence="9">Olfactory receptor-like protein DTMT</fullName>
    </submittedName>
</protein>
<keyword evidence="2" id="KW-0812">Transmembrane</keyword>
<dbReference type="Gene3D" id="1.20.1070.10">
    <property type="entry name" value="Rhodopsin 7-helix transmembrane proteins"/>
    <property type="match status" value="1"/>
</dbReference>
<evidence type="ECO:0000259" key="8">
    <source>
        <dbReference type="PROSITE" id="PS50262"/>
    </source>
</evidence>
<keyword evidence="5" id="KW-0472">Membrane</keyword>
<dbReference type="PANTHER" id="PTHR48001">
    <property type="entry name" value="OLFACTORY RECEPTOR"/>
    <property type="match status" value="1"/>
</dbReference>
<keyword evidence="7" id="KW-0807">Transducer</keyword>
<evidence type="ECO:0000256" key="3">
    <source>
        <dbReference type="ARBA" id="ARBA00022989"/>
    </source>
</evidence>
<comment type="caution">
    <text evidence="9">The sequence shown here is derived from an EMBL/GenBank/DDBJ whole genome shotgun (WGS) entry which is preliminary data.</text>
</comment>
<keyword evidence="6 9" id="KW-0675">Receptor</keyword>
<feature type="domain" description="G-protein coupled receptors family 1 profile" evidence="8">
    <location>
        <begin position="1"/>
        <end position="66"/>
    </location>
</feature>
<dbReference type="Proteomes" id="UP001166674">
    <property type="component" value="Unassembled WGS sequence"/>
</dbReference>
<name>A0AA41MQ25_SCICA</name>
<evidence type="ECO:0000256" key="1">
    <source>
        <dbReference type="ARBA" id="ARBA00004141"/>
    </source>
</evidence>
<dbReference type="PROSITE" id="PS50262">
    <property type="entry name" value="G_PROTEIN_RECEP_F1_2"/>
    <property type="match status" value="1"/>
</dbReference>
<evidence type="ECO:0000313" key="9">
    <source>
        <dbReference type="EMBL" id="MBZ3876020.1"/>
    </source>
</evidence>
<proteinExistence type="predicted"/>
<dbReference type="EMBL" id="JAATJV010264714">
    <property type="protein sequence ID" value="MBZ3876020.1"/>
    <property type="molecule type" value="Genomic_DNA"/>
</dbReference>